<dbReference type="Proteomes" id="UP000094336">
    <property type="component" value="Unassembled WGS sequence"/>
</dbReference>
<dbReference type="GO" id="GO:0003735">
    <property type="term" value="F:structural constituent of ribosome"/>
    <property type="evidence" value="ECO:0007669"/>
    <property type="project" value="EnsemblFungi"/>
</dbReference>
<dbReference type="SUPFAM" id="SSF64263">
    <property type="entry name" value="Prokaryotic ribosomal protein L17"/>
    <property type="match status" value="1"/>
</dbReference>
<reference evidence="6" key="1">
    <citation type="submission" date="2016-05" db="EMBL/GenBank/DDBJ databases">
        <title>Comparative genomics of biotechnologically important yeasts.</title>
        <authorList>
            <consortium name="DOE Joint Genome Institute"/>
            <person name="Riley R."/>
            <person name="Haridas S."/>
            <person name="Wolfe K.H."/>
            <person name="Lopes M.R."/>
            <person name="Hittinger C.T."/>
            <person name="Goker M."/>
            <person name="Salamov A."/>
            <person name="Wisecaver J."/>
            <person name="Long T.M."/>
            <person name="Aerts A.L."/>
            <person name="Barry K."/>
            <person name="Choi C."/>
            <person name="Clum A."/>
            <person name="Coughlan A.Y."/>
            <person name="Deshpande S."/>
            <person name="Douglass A.P."/>
            <person name="Hanson S.J."/>
            <person name="Klenk H.-P."/>
            <person name="Labutti K."/>
            <person name="Lapidus A."/>
            <person name="Lindquist E."/>
            <person name="Lipzen A."/>
            <person name="Meier-Kolthoff J.P."/>
            <person name="Ohm R.A."/>
            <person name="Otillar R.P."/>
            <person name="Pangilinan J."/>
            <person name="Peng Y."/>
            <person name="Rokas A."/>
            <person name="Rosa C.A."/>
            <person name="Scheuner C."/>
            <person name="Sibirny A.A."/>
            <person name="Slot J.C."/>
            <person name="Stielow J.B."/>
            <person name="Sun H."/>
            <person name="Kurtzman C.P."/>
            <person name="Blackwell M."/>
            <person name="Grigoriev I.V."/>
            <person name="Jeffries T.W."/>
        </authorList>
    </citation>
    <scope>NUCLEOTIDE SEQUENCE [LARGE SCALE GENOMIC DNA]</scope>
    <source>
        <strain evidence="6">NRRL Y-12698</strain>
    </source>
</reference>
<evidence type="ECO:0000256" key="3">
    <source>
        <dbReference type="ARBA" id="ARBA00023274"/>
    </source>
</evidence>
<evidence type="ECO:0000313" key="6">
    <source>
        <dbReference type="Proteomes" id="UP000094336"/>
    </source>
</evidence>
<dbReference type="RefSeq" id="XP_018988381.1">
    <property type="nucleotide sequence ID" value="XM_019127705.1"/>
</dbReference>
<dbReference type="AlphaFoldDB" id="A0A1E3QZF0"/>
<dbReference type="Gene3D" id="3.90.1030.10">
    <property type="entry name" value="Ribosomal protein L17"/>
    <property type="match status" value="1"/>
</dbReference>
<comment type="similarity">
    <text evidence="1 4">Belongs to the bacterial ribosomal protein bL17 family.</text>
</comment>
<dbReference type="InterPro" id="IPR036373">
    <property type="entry name" value="Ribosomal_bL17_sf"/>
</dbReference>
<evidence type="ECO:0000313" key="5">
    <source>
        <dbReference type="EMBL" id="ODQ83053.1"/>
    </source>
</evidence>
<dbReference type="PANTHER" id="PTHR14413:SF16">
    <property type="entry name" value="LARGE RIBOSOMAL SUBUNIT PROTEIN BL17M"/>
    <property type="match status" value="1"/>
</dbReference>
<keyword evidence="6" id="KW-1185">Reference proteome</keyword>
<dbReference type="STRING" id="984486.A0A1E3QZF0"/>
<protein>
    <recommendedName>
        <fullName evidence="7">Ribosomal protein L17</fullName>
    </recommendedName>
</protein>
<evidence type="ECO:0000256" key="4">
    <source>
        <dbReference type="RuleBase" id="RU000660"/>
    </source>
</evidence>
<dbReference type="InterPro" id="IPR000456">
    <property type="entry name" value="Ribosomal_bL17"/>
</dbReference>
<evidence type="ECO:0000256" key="2">
    <source>
        <dbReference type="ARBA" id="ARBA00022980"/>
    </source>
</evidence>
<name>A0A1E3QZF0_9ASCO</name>
<sequence length="192" mass="22050">MRNLVTALLKNELIVTTHAKAKEAQSYIENIIKYTKRDNLAFAKSKVEGRLFEQGVTMPKLFNEIAERYQDRHSGFTRIIKLEPRLGDNAPQSILELVDNGTNEIQFWYVARIVARLEKQGLELDELTQTNVAKLTRFRKNGDEAFRAAVERCKVEFYSEPESYANIPVSKKPKAKFLGLEFVKRPEPEASS</sequence>
<dbReference type="PANTHER" id="PTHR14413">
    <property type="entry name" value="RIBOSOMAL PROTEIN L17"/>
    <property type="match status" value="1"/>
</dbReference>
<keyword evidence="2 4" id="KW-0689">Ribosomal protein</keyword>
<dbReference type="NCBIfam" id="TIGR00059">
    <property type="entry name" value="L17"/>
    <property type="match status" value="1"/>
</dbReference>
<dbReference type="GeneID" id="30145558"/>
<dbReference type="GO" id="GO:0005762">
    <property type="term" value="C:mitochondrial large ribosomal subunit"/>
    <property type="evidence" value="ECO:0007669"/>
    <property type="project" value="EnsemblFungi"/>
</dbReference>
<dbReference type="OrthoDB" id="275000at2759"/>
<organism evidence="5 6">
    <name type="scientific">Babjeviella inositovora NRRL Y-12698</name>
    <dbReference type="NCBI Taxonomy" id="984486"/>
    <lineage>
        <taxon>Eukaryota</taxon>
        <taxon>Fungi</taxon>
        <taxon>Dikarya</taxon>
        <taxon>Ascomycota</taxon>
        <taxon>Saccharomycotina</taxon>
        <taxon>Pichiomycetes</taxon>
        <taxon>Serinales incertae sedis</taxon>
        <taxon>Babjeviella</taxon>
    </lineage>
</organism>
<evidence type="ECO:0000256" key="1">
    <source>
        <dbReference type="ARBA" id="ARBA00008777"/>
    </source>
</evidence>
<dbReference type="GO" id="GO:0006412">
    <property type="term" value="P:translation"/>
    <property type="evidence" value="ECO:0007669"/>
    <property type="project" value="InterPro"/>
</dbReference>
<keyword evidence="3 4" id="KW-0687">Ribonucleoprotein</keyword>
<proteinExistence type="inferred from homology"/>
<dbReference type="EMBL" id="KV454426">
    <property type="protein sequence ID" value="ODQ83053.1"/>
    <property type="molecule type" value="Genomic_DNA"/>
</dbReference>
<evidence type="ECO:0008006" key="7">
    <source>
        <dbReference type="Google" id="ProtNLM"/>
    </source>
</evidence>
<accession>A0A1E3QZF0</accession>
<dbReference type="Pfam" id="PF01196">
    <property type="entry name" value="Ribosomal_L17"/>
    <property type="match status" value="1"/>
</dbReference>
<gene>
    <name evidence="5" type="ORF">BABINDRAFT_159518</name>
</gene>